<evidence type="ECO:0000313" key="7">
    <source>
        <dbReference type="EMBL" id="SDK42366.1"/>
    </source>
</evidence>
<dbReference type="InterPro" id="IPR037187">
    <property type="entry name" value="DnaK_N"/>
</dbReference>
<gene>
    <name evidence="7" type="ORF">SAMN05660472_01256</name>
</gene>
<organism evidence="7 8">
    <name type="scientific">Natronincola ferrireducens</name>
    <dbReference type="NCBI Taxonomy" id="393762"/>
    <lineage>
        <taxon>Bacteria</taxon>
        <taxon>Bacillati</taxon>
        <taxon>Bacillota</taxon>
        <taxon>Clostridia</taxon>
        <taxon>Peptostreptococcales</taxon>
        <taxon>Natronincolaceae</taxon>
        <taxon>Natronincola</taxon>
    </lineage>
</organism>
<dbReference type="InterPro" id="IPR000962">
    <property type="entry name" value="Znf_DskA_TraR"/>
</dbReference>
<keyword evidence="3" id="KW-0862">Zinc</keyword>
<dbReference type="SUPFAM" id="SSF57716">
    <property type="entry name" value="Glucocorticoid receptor-like (DNA-binding domain)"/>
    <property type="match status" value="1"/>
</dbReference>
<evidence type="ECO:0000256" key="1">
    <source>
        <dbReference type="ARBA" id="ARBA00022723"/>
    </source>
</evidence>
<evidence type="ECO:0000256" key="2">
    <source>
        <dbReference type="ARBA" id="ARBA00022771"/>
    </source>
</evidence>
<feature type="region of interest" description="Disordered" evidence="5">
    <location>
        <begin position="171"/>
        <end position="190"/>
    </location>
</feature>
<proteinExistence type="predicted"/>
<dbReference type="AlphaFoldDB" id="A0A1G9BSE4"/>
<dbReference type="STRING" id="393762.SAMN05660472_01256"/>
<dbReference type="SUPFAM" id="SSF109635">
    <property type="entry name" value="DnaK suppressor protein DksA, alpha-hairpin domain"/>
    <property type="match status" value="1"/>
</dbReference>
<dbReference type="OrthoDB" id="9811543at2"/>
<dbReference type="RefSeq" id="WP_090552087.1">
    <property type="nucleotide sequence ID" value="NZ_FNFP01000002.1"/>
</dbReference>
<name>A0A1G9BSE4_9FIRM</name>
<dbReference type="InterPro" id="IPR014240">
    <property type="entry name" value="YteA"/>
</dbReference>
<dbReference type="Proteomes" id="UP000198718">
    <property type="component" value="Unassembled WGS sequence"/>
</dbReference>
<dbReference type="PANTHER" id="PTHR33823">
    <property type="entry name" value="RNA POLYMERASE-BINDING TRANSCRIPTION FACTOR DKSA-RELATED"/>
    <property type="match status" value="1"/>
</dbReference>
<evidence type="ECO:0000259" key="6">
    <source>
        <dbReference type="Pfam" id="PF01258"/>
    </source>
</evidence>
<evidence type="ECO:0000256" key="4">
    <source>
        <dbReference type="PROSITE-ProRule" id="PRU00510"/>
    </source>
</evidence>
<feature type="domain" description="Zinc finger DksA/TraR C4-type" evidence="6">
    <location>
        <begin position="90"/>
        <end position="119"/>
    </location>
</feature>
<reference evidence="7 8" key="1">
    <citation type="submission" date="2016-10" db="EMBL/GenBank/DDBJ databases">
        <authorList>
            <person name="de Groot N.N."/>
        </authorList>
    </citation>
    <scope>NUCLEOTIDE SEQUENCE [LARGE SCALE GENOMIC DNA]</scope>
    <source>
        <strain evidence="7 8">DSM 18346</strain>
    </source>
</reference>
<feature type="region of interest" description="Disordered" evidence="5">
    <location>
        <begin position="196"/>
        <end position="222"/>
    </location>
</feature>
<evidence type="ECO:0000256" key="5">
    <source>
        <dbReference type="SAM" id="MobiDB-lite"/>
    </source>
</evidence>
<dbReference type="NCBIfam" id="TIGR02890">
    <property type="entry name" value="bacill_yteA"/>
    <property type="match status" value="1"/>
</dbReference>
<protein>
    <submittedName>
        <fullName evidence="7">Transcriptional regulator, TraR/DksA family</fullName>
    </submittedName>
</protein>
<feature type="zinc finger region" description="dksA C4-type" evidence="4">
    <location>
        <begin position="93"/>
        <end position="117"/>
    </location>
</feature>
<evidence type="ECO:0000256" key="3">
    <source>
        <dbReference type="ARBA" id="ARBA00022833"/>
    </source>
</evidence>
<feature type="compositionally biased region" description="Basic and acidic residues" evidence="5">
    <location>
        <begin position="212"/>
        <end position="222"/>
    </location>
</feature>
<accession>A0A1G9BSE4</accession>
<dbReference type="EMBL" id="FNFP01000002">
    <property type="protein sequence ID" value="SDK42366.1"/>
    <property type="molecule type" value="Genomic_DNA"/>
</dbReference>
<keyword evidence="8" id="KW-1185">Reference proteome</keyword>
<keyword evidence="1" id="KW-0479">Metal-binding</keyword>
<evidence type="ECO:0000313" key="8">
    <source>
        <dbReference type="Proteomes" id="UP000198718"/>
    </source>
</evidence>
<keyword evidence="2" id="KW-0863">Zinc-finger</keyword>
<dbReference type="Pfam" id="PF01258">
    <property type="entry name" value="zf-dskA_traR"/>
    <property type="match status" value="1"/>
</dbReference>
<dbReference type="PANTHER" id="PTHR33823:SF4">
    <property type="entry name" value="GENERAL STRESS PROTEIN 16O"/>
    <property type="match status" value="1"/>
</dbReference>
<sequence length="222" mass="25441">MNVKKLEHFKNLLLKEKQEIVDTLRRMEEHQPHSGSMKEYTEELSAYDNHPADLGTEMFMTSMQANLENNEKYRLHEIDRALKRIENDEYGICRDCSGGISEERLEILPEADTCMECEKGKVALYDSSSNRPVEERLLRPPFGRTHKNTDDYTGYDGEDAYQEVAKYNEVKSDPSFSTGDNQGVFDDDSLGIVEGTDKITEGHYKSQIPGTTKERKGKKDSQ</sequence>
<dbReference type="Gene3D" id="1.20.120.910">
    <property type="entry name" value="DksA, coiled-coil domain"/>
    <property type="match status" value="1"/>
</dbReference>
<dbReference type="PROSITE" id="PS51128">
    <property type="entry name" value="ZF_DKSA_2"/>
    <property type="match status" value="1"/>
</dbReference>